<dbReference type="NCBIfam" id="TIGR00204">
    <property type="entry name" value="dxs"/>
    <property type="match status" value="1"/>
</dbReference>
<organism evidence="13 14">
    <name type="scientific">Hymenobacter arizonensis</name>
    <name type="common">Siccationidurans arizonensis</name>
    <dbReference type="NCBI Taxonomy" id="1227077"/>
    <lineage>
        <taxon>Bacteria</taxon>
        <taxon>Pseudomonadati</taxon>
        <taxon>Bacteroidota</taxon>
        <taxon>Cytophagia</taxon>
        <taxon>Cytophagales</taxon>
        <taxon>Hymenobacteraceae</taxon>
        <taxon>Hymenobacter</taxon>
    </lineage>
</organism>
<evidence type="ECO:0000256" key="7">
    <source>
        <dbReference type="ARBA" id="ARBA00022977"/>
    </source>
</evidence>
<dbReference type="EC" id="2.2.1.7" evidence="11"/>
<evidence type="ECO:0000256" key="3">
    <source>
        <dbReference type="ARBA" id="ARBA00011738"/>
    </source>
</evidence>
<dbReference type="GO" id="GO:0030976">
    <property type="term" value="F:thiamine pyrophosphate binding"/>
    <property type="evidence" value="ECO:0007669"/>
    <property type="project" value="UniProtKB-UniRule"/>
</dbReference>
<dbReference type="GO" id="GO:0009228">
    <property type="term" value="P:thiamine biosynthetic process"/>
    <property type="evidence" value="ECO:0007669"/>
    <property type="project" value="UniProtKB-UniRule"/>
</dbReference>
<dbReference type="InterPro" id="IPR020826">
    <property type="entry name" value="Transketolase_BS"/>
</dbReference>
<comment type="similarity">
    <text evidence="2 11">Belongs to the transketolase family. DXPS subfamily.</text>
</comment>
<feature type="binding site" evidence="11">
    <location>
        <position position="305"/>
    </location>
    <ligand>
        <name>thiamine diphosphate</name>
        <dbReference type="ChEBI" id="CHEBI:58937"/>
    </ligand>
</feature>
<dbReference type="SMART" id="SM00861">
    <property type="entry name" value="Transket_pyr"/>
    <property type="match status" value="1"/>
</dbReference>
<dbReference type="HAMAP" id="MF_00315">
    <property type="entry name" value="DXP_synth"/>
    <property type="match status" value="1"/>
</dbReference>
<dbReference type="UniPathway" id="UPA00064">
    <property type="reaction ID" value="UER00091"/>
</dbReference>
<dbReference type="NCBIfam" id="NF003933">
    <property type="entry name" value="PRK05444.2-2"/>
    <property type="match status" value="1"/>
</dbReference>
<feature type="domain" description="Transketolase-like pyrimidine-binding" evidence="12">
    <location>
        <begin position="339"/>
        <end position="505"/>
    </location>
</feature>
<evidence type="ECO:0000256" key="8">
    <source>
        <dbReference type="ARBA" id="ARBA00023052"/>
    </source>
</evidence>
<feature type="binding site" evidence="11">
    <location>
        <position position="390"/>
    </location>
    <ligand>
        <name>thiamine diphosphate</name>
        <dbReference type="ChEBI" id="CHEBI:58937"/>
    </ligand>
</feature>
<comment type="cofactor">
    <cofactor evidence="11">
        <name>thiamine diphosphate</name>
        <dbReference type="ChEBI" id="CHEBI:58937"/>
    </cofactor>
    <text evidence="11">Binds 1 thiamine pyrophosphate per subunit.</text>
</comment>
<evidence type="ECO:0000256" key="1">
    <source>
        <dbReference type="ARBA" id="ARBA00004980"/>
    </source>
</evidence>
<comment type="subunit">
    <text evidence="3 11">Homodimer.</text>
</comment>
<comment type="catalytic activity">
    <reaction evidence="11">
        <text>D-glyceraldehyde 3-phosphate + pyruvate + H(+) = 1-deoxy-D-xylulose 5-phosphate + CO2</text>
        <dbReference type="Rhea" id="RHEA:12605"/>
        <dbReference type="ChEBI" id="CHEBI:15361"/>
        <dbReference type="ChEBI" id="CHEBI:15378"/>
        <dbReference type="ChEBI" id="CHEBI:16526"/>
        <dbReference type="ChEBI" id="CHEBI:57792"/>
        <dbReference type="ChEBI" id="CHEBI:59776"/>
        <dbReference type="EC" id="2.2.1.7"/>
    </reaction>
</comment>
<comment type="pathway">
    <text evidence="1 11">Metabolic intermediate biosynthesis; 1-deoxy-D-xylulose 5-phosphate biosynthesis; 1-deoxy-D-xylulose 5-phosphate from D-glyceraldehyde 3-phosphate and pyruvate: step 1/1.</text>
</comment>
<dbReference type="AlphaFoldDB" id="A0A1I5WYA2"/>
<keyword evidence="5 11" id="KW-0479">Metal-binding</keyword>
<dbReference type="GO" id="GO:0000287">
    <property type="term" value="F:magnesium ion binding"/>
    <property type="evidence" value="ECO:0007669"/>
    <property type="project" value="UniProtKB-UniRule"/>
</dbReference>
<keyword evidence="4 11" id="KW-0808">Transferase</keyword>
<dbReference type="FunFam" id="3.40.50.920:FF:000002">
    <property type="entry name" value="1-deoxy-D-xylulose-5-phosphate synthase"/>
    <property type="match status" value="1"/>
</dbReference>
<dbReference type="InterPro" id="IPR005477">
    <property type="entry name" value="Dxylulose-5-P_synthase"/>
</dbReference>
<accession>A0A1I5WYA2</accession>
<dbReference type="PROSITE" id="PS00802">
    <property type="entry name" value="TRANSKETOLASE_2"/>
    <property type="match status" value="1"/>
</dbReference>
<dbReference type="STRING" id="1227077.SAMN04515668_1551"/>
<feature type="binding site" evidence="11">
    <location>
        <position position="164"/>
    </location>
    <ligand>
        <name>Mg(2+)</name>
        <dbReference type="ChEBI" id="CHEBI:18420"/>
    </ligand>
</feature>
<dbReference type="Pfam" id="PF02780">
    <property type="entry name" value="Transketolase_C"/>
    <property type="match status" value="1"/>
</dbReference>
<dbReference type="GO" id="GO:0008661">
    <property type="term" value="F:1-deoxy-D-xylulose-5-phosphate synthase activity"/>
    <property type="evidence" value="ECO:0007669"/>
    <property type="project" value="UniProtKB-UniRule"/>
</dbReference>
<feature type="binding site" evidence="11">
    <location>
        <position position="91"/>
    </location>
    <ligand>
        <name>thiamine diphosphate</name>
        <dbReference type="ChEBI" id="CHEBI:58937"/>
    </ligand>
</feature>
<name>A0A1I5WYA2_HYMAR</name>
<dbReference type="InterPro" id="IPR029061">
    <property type="entry name" value="THDP-binding"/>
</dbReference>
<evidence type="ECO:0000256" key="9">
    <source>
        <dbReference type="ARBA" id="ARBA00023229"/>
    </source>
</evidence>
<comment type="function">
    <text evidence="10 11">Catalyzes the acyloin condensation reaction between C atoms 2 and 3 of pyruvate and glyceraldehyde 3-phosphate to yield 1-deoxy-D-xylulose-5-phosphate (DXP).</text>
</comment>
<dbReference type="Pfam" id="PF13292">
    <property type="entry name" value="DXP_synthase_N"/>
    <property type="match status" value="1"/>
</dbReference>
<gene>
    <name evidence="11" type="primary">dxs</name>
    <name evidence="13" type="ORF">SAMN04515668_1551</name>
</gene>
<dbReference type="GO" id="GO:0005829">
    <property type="term" value="C:cytosol"/>
    <property type="evidence" value="ECO:0007669"/>
    <property type="project" value="TreeGrafter"/>
</dbReference>
<dbReference type="InterPro" id="IPR049557">
    <property type="entry name" value="Transketolase_CS"/>
</dbReference>
<feature type="binding site" evidence="11">
    <location>
        <position position="193"/>
    </location>
    <ligand>
        <name>thiamine diphosphate</name>
        <dbReference type="ChEBI" id="CHEBI:58937"/>
    </ligand>
</feature>
<proteinExistence type="inferred from homology"/>
<keyword evidence="7 11" id="KW-0784">Thiamine biosynthesis</keyword>
<protein>
    <recommendedName>
        <fullName evidence="11">1-deoxy-D-xylulose-5-phosphate synthase</fullName>
        <ecNumber evidence="11">2.2.1.7</ecNumber>
    </recommendedName>
    <alternativeName>
        <fullName evidence="11">1-deoxyxylulose-5-phosphate synthase</fullName>
        <shortName evidence="11">DXP synthase</shortName>
        <shortName evidence="11">DXPS</shortName>
    </alternativeName>
</protein>
<dbReference type="PANTHER" id="PTHR43322:SF5">
    <property type="entry name" value="1-DEOXY-D-XYLULOSE-5-PHOSPHATE SYNTHASE, CHLOROPLASTIC"/>
    <property type="match status" value="1"/>
</dbReference>
<feature type="binding site" evidence="11">
    <location>
        <begin position="132"/>
        <end position="134"/>
    </location>
    <ligand>
        <name>thiamine diphosphate</name>
        <dbReference type="ChEBI" id="CHEBI:58937"/>
    </ligand>
</feature>
<evidence type="ECO:0000313" key="13">
    <source>
        <dbReference type="EMBL" id="SFQ24650.1"/>
    </source>
</evidence>
<dbReference type="FunFam" id="3.40.50.970:FF:000005">
    <property type="entry name" value="1-deoxy-D-xylulose-5-phosphate synthase"/>
    <property type="match status" value="1"/>
</dbReference>
<evidence type="ECO:0000256" key="6">
    <source>
        <dbReference type="ARBA" id="ARBA00022842"/>
    </source>
</evidence>
<keyword evidence="6 11" id="KW-0460">Magnesium</keyword>
<feature type="binding site" evidence="11">
    <location>
        <begin position="165"/>
        <end position="166"/>
    </location>
    <ligand>
        <name>thiamine diphosphate</name>
        <dbReference type="ChEBI" id="CHEBI:58937"/>
    </ligand>
</feature>
<reference evidence="14" key="1">
    <citation type="submission" date="2016-10" db="EMBL/GenBank/DDBJ databases">
        <authorList>
            <person name="Varghese N."/>
            <person name="Submissions S."/>
        </authorList>
    </citation>
    <scope>NUCLEOTIDE SEQUENCE [LARGE SCALE GENOMIC DNA]</scope>
    <source>
        <strain evidence="14">OR362-8,ATCC BAA-1266,JCM 13504</strain>
    </source>
</reference>
<keyword evidence="8 11" id="KW-0786">Thiamine pyrophosphate</keyword>
<dbReference type="CDD" id="cd02007">
    <property type="entry name" value="TPP_DXS"/>
    <property type="match status" value="1"/>
</dbReference>
<dbReference type="GO" id="GO:0019288">
    <property type="term" value="P:isopentenyl diphosphate biosynthetic process, methylerythritol 4-phosphate pathway"/>
    <property type="evidence" value="ECO:0007669"/>
    <property type="project" value="TreeGrafter"/>
</dbReference>
<dbReference type="InterPro" id="IPR005475">
    <property type="entry name" value="Transketolase-like_Pyr-bd"/>
</dbReference>
<dbReference type="InterPro" id="IPR009014">
    <property type="entry name" value="Transketo_C/PFOR_II"/>
</dbReference>
<evidence type="ECO:0000256" key="11">
    <source>
        <dbReference type="HAMAP-Rule" id="MF_00315"/>
    </source>
</evidence>
<dbReference type="Pfam" id="PF02779">
    <property type="entry name" value="Transket_pyr"/>
    <property type="match status" value="1"/>
</dbReference>
<dbReference type="Proteomes" id="UP000199029">
    <property type="component" value="Unassembled WGS sequence"/>
</dbReference>
<dbReference type="EMBL" id="FOXS01000002">
    <property type="protein sequence ID" value="SFQ24650.1"/>
    <property type="molecule type" value="Genomic_DNA"/>
</dbReference>
<evidence type="ECO:0000256" key="5">
    <source>
        <dbReference type="ARBA" id="ARBA00022723"/>
    </source>
</evidence>
<dbReference type="SUPFAM" id="SSF52518">
    <property type="entry name" value="Thiamin diphosphate-binding fold (THDP-binding)"/>
    <property type="match status" value="2"/>
</dbReference>
<dbReference type="PANTHER" id="PTHR43322">
    <property type="entry name" value="1-D-DEOXYXYLULOSE 5-PHOSPHATE SYNTHASE-RELATED"/>
    <property type="match status" value="1"/>
</dbReference>
<dbReference type="SUPFAM" id="SSF52922">
    <property type="entry name" value="TK C-terminal domain-like"/>
    <property type="match status" value="1"/>
</dbReference>
<dbReference type="Gene3D" id="3.40.50.920">
    <property type="match status" value="1"/>
</dbReference>
<evidence type="ECO:0000259" key="12">
    <source>
        <dbReference type="SMART" id="SM00861"/>
    </source>
</evidence>
<keyword evidence="14" id="KW-1185">Reference proteome</keyword>
<feature type="binding site" evidence="11">
    <location>
        <position position="193"/>
    </location>
    <ligand>
        <name>Mg(2+)</name>
        <dbReference type="ChEBI" id="CHEBI:18420"/>
    </ligand>
</feature>
<keyword evidence="9 11" id="KW-0414">Isoprene biosynthesis</keyword>
<dbReference type="CDD" id="cd07033">
    <property type="entry name" value="TPP_PYR_DXS_TK_like"/>
    <property type="match status" value="1"/>
</dbReference>
<evidence type="ECO:0000256" key="10">
    <source>
        <dbReference type="ARBA" id="ARBA00055605"/>
    </source>
</evidence>
<evidence type="ECO:0000256" key="2">
    <source>
        <dbReference type="ARBA" id="ARBA00011081"/>
    </source>
</evidence>
<evidence type="ECO:0000256" key="4">
    <source>
        <dbReference type="ARBA" id="ARBA00022679"/>
    </source>
</evidence>
<dbReference type="InterPro" id="IPR033248">
    <property type="entry name" value="Transketolase_C"/>
</dbReference>
<dbReference type="GO" id="GO:0016114">
    <property type="term" value="P:terpenoid biosynthetic process"/>
    <property type="evidence" value="ECO:0007669"/>
    <property type="project" value="UniProtKB-UniRule"/>
</dbReference>
<evidence type="ECO:0000313" key="14">
    <source>
        <dbReference type="Proteomes" id="UP000199029"/>
    </source>
</evidence>
<dbReference type="Gene3D" id="3.40.50.970">
    <property type="match status" value="2"/>
</dbReference>
<dbReference type="PROSITE" id="PS00801">
    <property type="entry name" value="TRANSKETOLASE_1"/>
    <property type="match status" value="1"/>
</dbReference>
<sequence length="661" mass="72222">MVTLRHHPTDAALMIVEPGPLLAAIDSPDDLKKLAPEQLVQLSTELREFIIDSVSIYGGHFGASLGVVELSVAMHYVFNTPYDQLVWDVGHQAYGHKILTGRRDKFPTNRRYHGMSGFPKRSESEYDAFGVGHSSTSIGAALGMAVASDYKGEKDRQHIAVIGDGAMTAGMAFEALNHAGVAKSNLLVILNDNCMSIDPNVGALKEYLTDITTSRTYNKVRDELWNVLGKLSKFGPNPQQIARKVEAAMKATLLKQSNLFEALNFRYFGPVDGHDVQHLVTILNDLKTIPGPKILHCVTVKGKGYALAEKDQTLWHAPGLFDKITGEIYKKTPDKPQPPKYQDVFGHTMVELAEANDKVMGVTPAMPSGSSLNIMMAAMPDRAFDVGIAEQHAVTFSAGLATQGMVPFCNIYSSFMQRGYDQVVHDVALQNLHVVFCLDRAGFAGADGPTHHGSYDLAFMRCIPNIVVSAPMNEQELRNLMYTATLPENAGPFSIRYPRGEGVMPEWRTPLQRVAIGTGRVVREGAEGGVAILSIGHIGNYAVKATEALAAEGLDVGHYDMRFCKPLDEEMLRDIARRYRAIVTVEDGCLPGGFGSAVLEFLTDHGFHMPVQRLGMPDRVVEHGSQDELYKECGFDAAGIAQAVRDQNAKVAANKLATLLR</sequence>
<comment type="cofactor">
    <cofactor evidence="11">
        <name>Mg(2+)</name>
        <dbReference type="ChEBI" id="CHEBI:18420"/>
    </cofactor>
    <text evidence="11">Binds 1 Mg(2+) ion per subunit.</text>
</comment>